<name>A0A0E3WRT2_9EURY</name>
<dbReference type="GO" id="GO:0032784">
    <property type="term" value="P:regulation of DNA-templated transcription elongation"/>
    <property type="evidence" value="ECO:0007669"/>
    <property type="project" value="InterPro"/>
</dbReference>
<evidence type="ECO:0000313" key="5">
    <source>
        <dbReference type="Proteomes" id="UP000033072"/>
    </source>
</evidence>
<accession>A0A0E3WRT2</accession>
<protein>
    <recommendedName>
        <fullName evidence="3">PIN domain-containing protein</fullName>
    </recommendedName>
</protein>
<dbReference type="GO" id="GO:0003677">
    <property type="term" value="F:DNA binding"/>
    <property type="evidence" value="ECO:0007669"/>
    <property type="project" value="InterPro"/>
</dbReference>
<dbReference type="OrthoDB" id="148306at2157"/>
<gene>
    <name evidence="4" type="ORF">MSLAZ_1759</name>
</gene>
<dbReference type="InterPro" id="IPR051012">
    <property type="entry name" value="CellSynth/LPSAsmb/PSIAsmb"/>
</dbReference>
<evidence type="ECO:0000259" key="3">
    <source>
        <dbReference type="Pfam" id="PF20698"/>
    </source>
</evidence>
<dbReference type="HOGENOM" id="CLU_262102_0_0_2"/>
<sequence>MDPVSVSILAGILSNGICSAIVTIGRDVSKSLFYPNDVDEFIRLNTDLEAIIKEEISLENISDIVNSESIAKFIRVDEVSDIIRRIYDTNILPDSESESLEDLRLEFSSLVSTHLESEKKEELLVLGSQIFNVLIKACNVSLSAVIWKDKNFAAQRMLSAYDERVSHEEHISLRKDIDNNFSIMGEKLEFMCNSMSEEILDSEYIAQLEPIKENLKNKNPTEALESIQKLEQRIWEKSSSNVKYNLLRLKASSYLGLNKYKEAGTFFLKAYQYNLEDEKATVNASFGYLLLGDKSKARELASKALKKNPVNAQAYSILIQTGSDEDIEKVPQYLKENQDVAYALGFHYYKKGDLTEAKKLLEISIENENENILEIRPLLASILIDITLSDSKTIPEIQLDPIHGEELEKAVDLLTFAWDSISDKNLKLLHIDWLVKRAIVKRLLNDIKGAETDINYAYELDSSDPKILHFKALVEFERGEYEKVVSLFGGKLSIETEFGSLIIYFEALRKLGRIVDTVVELKEFLDQNPQFENRNSLEELLIYGYLGLDRYDEAQDLAESILKDDPENIQKIILLSRVKQKLGDNDSSISLLKEAKTKISDSSKFTDLMALADEFFKAGLFEELCEVYEAIVDLNQHTELTHRIVEAYYRFGDLGRTLEICKSLRKKFGPLVHITQIEIAIYDEINCLEEERKVLEQYTECFPEDFDAKLNLAFLNYKRNNFDEVDEFLKTPFDINLISVESCINLAFLLYERGFFQKAVEVLYEMRRNNYDNEKVHSAYIKLILLGGENENEEFLHPKKVGVNSAVVVEDSLGNKQIYIIEERKDTDIQKGELKPDHNLAMCLLGKSEDDKLLFKNPFSEEIFEIKEVKSKYVYASQESSNIFNKLFPENRELFQISVSKKGEKEISPEGLEKIKKMARLNFERDEKIRKLYTDKKIPFGCTANLYHRNVFEIWFDFTKDSRLGIYSSTGYNEIEKALGHIKKDLKLIVDPISILTIVSLDIGETIKNHFGKLGIAQSTVDLFQQIMIEQNRINSRSDSVLIYYNDEIFMQKVSEESKKEITEKLNSVLEFIRTSCEVLPCNRALSLNRKKKIECDKSIGRAFTDTILIAGEEGNVLYSEEKTLRDIAVQEFETYGICTQALLFYCLNNGVIEKDLYEEKTIELINLNYHHTSINPEILLCAAKKTQWKLTIPFTHVLKILEGGNCNEDPALELSLNFIYLIWKERIPIDNFYVIFMSTLNSMVEKRWAPSMINKLKNAVIRRFGLFSSEDKIEILELIEIWEMIYYKQAS</sequence>
<dbReference type="EMBL" id="CP009515">
    <property type="protein sequence ID" value="AKB75020.1"/>
    <property type="molecule type" value="Genomic_DNA"/>
</dbReference>
<keyword evidence="1" id="KW-0677">Repeat</keyword>
<dbReference type="SUPFAM" id="SSF48452">
    <property type="entry name" value="TPR-like"/>
    <property type="match status" value="2"/>
</dbReference>
<evidence type="ECO:0000256" key="1">
    <source>
        <dbReference type="ARBA" id="ARBA00022737"/>
    </source>
</evidence>
<keyword evidence="5" id="KW-1185">Reference proteome</keyword>
<reference evidence="4 5" key="1">
    <citation type="submission" date="2014-07" db="EMBL/GenBank/DDBJ databases">
        <title>Methanogenic archaea and the global carbon cycle.</title>
        <authorList>
            <person name="Henriksen J.R."/>
            <person name="Luke J."/>
            <person name="Reinhart S."/>
            <person name="Benedict M.N."/>
            <person name="Youngblut N.D."/>
            <person name="Metcalf M.E."/>
            <person name="Whitaker R.J."/>
            <person name="Metcalf W.W."/>
        </authorList>
    </citation>
    <scope>NUCLEOTIDE SEQUENCE [LARGE SCALE GENOMIC DNA]</scope>
    <source>
        <strain evidence="4 5">Z-7289</strain>
    </source>
</reference>
<dbReference type="PANTHER" id="PTHR45586">
    <property type="entry name" value="TPR REPEAT-CONTAINING PROTEIN PA4667"/>
    <property type="match status" value="1"/>
</dbReference>
<keyword evidence="2" id="KW-0802">TPR repeat</keyword>
<dbReference type="KEGG" id="mls:MSLAZ_1759"/>
<evidence type="ECO:0000313" key="4">
    <source>
        <dbReference type="EMBL" id="AKB75020.1"/>
    </source>
</evidence>
<dbReference type="Gene3D" id="3.10.50.30">
    <property type="entry name" value="Transcription elongation factor, GreA/GreB, C-terminal domain"/>
    <property type="match status" value="1"/>
</dbReference>
<dbReference type="InterPro" id="IPR048987">
    <property type="entry name" value="PIN-TPR-GreABC"/>
</dbReference>
<dbReference type="Proteomes" id="UP000033072">
    <property type="component" value="Chromosome"/>
</dbReference>
<dbReference type="GeneID" id="24806531"/>
<dbReference type="SMART" id="SM00028">
    <property type="entry name" value="TPR"/>
    <property type="match status" value="5"/>
</dbReference>
<dbReference type="InterPro" id="IPR019734">
    <property type="entry name" value="TPR_rpt"/>
</dbReference>
<dbReference type="InterPro" id="IPR036953">
    <property type="entry name" value="GreA/GreB_C_sf"/>
</dbReference>
<organism evidence="4 5">
    <name type="scientific">Methanosarcina lacustris Z-7289</name>
    <dbReference type="NCBI Taxonomy" id="1434111"/>
    <lineage>
        <taxon>Archaea</taxon>
        <taxon>Methanobacteriati</taxon>
        <taxon>Methanobacteriota</taxon>
        <taxon>Stenosarchaea group</taxon>
        <taxon>Methanomicrobia</taxon>
        <taxon>Methanosarcinales</taxon>
        <taxon>Methanosarcinaceae</taxon>
        <taxon>Methanosarcina</taxon>
    </lineage>
</organism>
<dbReference type="PATRIC" id="fig|1434111.4.peg.2302"/>
<dbReference type="Pfam" id="PF20698">
    <property type="entry name" value="PIN-TPR-GreABC"/>
    <property type="match status" value="1"/>
</dbReference>
<dbReference type="RefSeq" id="WP_048126291.1">
    <property type="nucleotide sequence ID" value="NZ_CP009515.1"/>
</dbReference>
<dbReference type="PANTHER" id="PTHR45586:SF1">
    <property type="entry name" value="LIPOPOLYSACCHARIDE ASSEMBLY PROTEIN B"/>
    <property type="match status" value="1"/>
</dbReference>
<dbReference type="InterPro" id="IPR011990">
    <property type="entry name" value="TPR-like_helical_dom_sf"/>
</dbReference>
<evidence type="ECO:0000256" key="2">
    <source>
        <dbReference type="ARBA" id="ARBA00022803"/>
    </source>
</evidence>
<feature type="domain" description="PIN" evidence="3">
    <location>
        <begin position="989"/>
        <end position="1129"/>
    </location>
</feature>
<dbReference type="STRING" id="1434111.MSLAZ_1759"/>
<dbReference type="Gene3D" id="1.25.40.10">
    <property type="entry name" value="Tetratricopeptide repeat domain"/>
    <property type="match status" value="3"/>
</dbReference>
<proteinExistence type="predicted"/>